<dbReference type="AlphaFoldDB" id="A0A9Q1KW34"/>
<evidence type="ECO:0000256" key="1">
    <source>
        <dbReference type="SAM" id="Phobius"/>
    </source>
</evidence>
<keyword evidence="4" id="KW-1185">Reference proteome</keyword>
<dbReference type="PANTHER" id="PTHR36786:SF1">
    <property type="entry name" value="2-ISOPROPYLMALATE SYNTHASE"/>
    <property type="match status" value="1"/>
</dbReference>
<keyword evidence="1" id="KW-0472">Membrane</keyword>
<gene>
    <name evidence="3" type="ORF">Cgig2_005664</name>
</gene>
<proteinExistence type="predicted"/>
<sequence length="648" mass="73641">MLKSLYCLIQSSLSYDVSRDDYGAMDFGNSKLKFEDMTALSNMLFEELRQRLSFGLHTTSIDRDVDGAALHANSKDSLEELLLLLRCCILIVRCLIVLSHAKLNVQYCFQVILDDMSADRQFRERIAMLYTFASAEGNQSTCSSIHIESMLDVITAHFILSISGEQFLETFTQSLIWTKKETFSDPELSLSAATSLVKDPLMSPPMLLRAHMISLVSEVIGICDSHDVTRNIRYTEYLSVFRDSVIMYCEHMSKLLRDPSDSPYKLRRSSRRAVKPHFHSEIYDKVNFMLASCDSSWRAHVGNIAAEAKSNLEIDAITYLKTNMFIFDKSSRDEAFSFLSSLIIGVISSEADEIVYLKIKKLTMQEFCLLASILKLMSCSLLRATSLKKRFSLELSSKRNDEASPRCHSVVGIMSCIVEYDLHVPVQVQQLIDNTLKPRHATHDDSKFKMILMHFAGLLSLCKVIGLNFLVKGCLFTIMVFLNMLFEEGSLEFRRRSSNSYLESHALASSTANVTSLPTMWCTPTVQPQSCVGLPKNKEAVVECAKAIDTTTGNDTEDLSPELRIEGRRADEEADTITGEVYLKHFTNDPDVISELADFIVCKPEKNYTAWLRNRTKSREKRIKKLARRQWQRKKAVCNSMGKLRRRL</sequence>
<organism evidence="3 4">
    <name type="scientific">Carnegiea gigantea</name>
    <dbReference type="NCBI Taxonomy" id="171969"/>
    <lineage>
        <taxon>Eukaryota</taxon>
        <taxon>Viridiplantae</taxon>
        <taxon>Streptophyta</taxon>
        <taxon>Embryophyta</taxon>
        <taxon>Tracheophyta</taxon>
        <taxon>Spermatophyta</taxon>
        <taxon>Magnoliopsida</taxon>
        <taxon>eudicotyledons</taxon>
        <taxon>Gunneridae</taxon>
        <taxon>Pentapetalae</taxon>
        <taxon>Caryophyllales</taxon>
        <taxon>Cactineae</taxon>
        <taxon>Cactaceae</taxon>
        <taxon>Cactoideae</taxon>
        <taxon>Echinocereeae</taxon>
        <taxon>Carnegiea</taxon>
    </lineage>
</organism>
<dbReference type="InterPro" id="IPR056714">
    <property type="entry name" value="DUF7812"/>
</dbReference>
<keyword evidence="1" id="KW-0812">Transmembrane</keyword>
<protein>
    <recommendedName>
        <fullName evidence="2">DUF7812 domain-containing protein</fullName>
    </recommendedName>
</protein>
<dbReference type="Pfam" id="PF25104">
    <property type="entry name" value="DUF7812"/>
    <property type="match status" value="1"/>
</dbReference>
<evidence type="ECO:0000313" key="3">
    <source>
        <dbReference type="EMBL" id="KAJ8449642.1"/>
    </source>
</evidence>
<evidence type="ECO:0000313" key="4">
    <source>
        <dbReference type="Proteomes" id="UP001153076"/>
    </source>
</evidence>
<accession>A0A9Q1KW34</accession>
<dbReference type="Proteomes" id="UP001153076">
    <property type="component" value="Unassembled WGS sequence"/>
</dbReference>
<evidence type="ECO:0000259" key="2">
    <source>
        <dbReference type="Pfam" id="PF25104"/>
    </source>
</evidence>
<dbReference type="EMBL" id="JAKOGI010000020">
    <property type="protein sequence ID" value="KAJ8449642.1"/>
    <property type="molecule type" value="Genomic_DNA"/>
</dbReference>
<feature type="domain" description="DUF7812" evidence="2">
    <location>
        <begin position="108"/>
        <end position="492"/>
    </location>
</feature>
<dbReference type="PANTHER" id="PTHR36786">
    <property type="entry name" value="2-ISOPROPYLMALATE SYNTHASE"/>
    <property type="match status" value="1"/>
</dbReference>
<feature type="transmembrane region" description="Helical" evidence="1">
    <location>
        <begin position="465"/>
        <end position="486"/>
    </location>
</feature>
<keyword evidence="1" id="KW-1133">Transmembrane helix</keyword>
<dbReference type="OrthoDB" id="1882119at2759"/>
<reference evidence="3" key="1">
    <citation type="submission" date="2022-04" db="EMBL/GenBank/DDBJ databases">
        <title>Carnegiea gigantea Genome sequencing and assembly v2.</title>
        <authorList>
            <person name="Copetti D."/>
            <person name="Sanderson M.J."/>
            <person name="Burquez A."/>
            <person name="Wojciechowski M.F."/>
        </authorList>
    </citation>
    <scope>NUCLEOTIDE SEQUENCE</scope>
    <source>
        <strain evidence="3">SGP5-SGP5p</strain>
        <tissue evidence="3">Aerial part</tissue>
    </source>
</reference>
<name>A0A9Q1KW34_9CARY</name>
<comment type="caution">
    <text evidence="3">The sequence shown here is derived from an EMBL/GenBank/DDBJ whole genome shotgun (WGS) entry which is preliminary data.</text>
</comment>